<reference evidence="7" key="2">
    <citation type="submission" date="2016-10" db="EMBL/GenBank/DDBJ databases">
        <authorList>
            <person name="Varghese N."/>
            <person name="Submissions S."/>
        </authorList>
    </citation>
    <scope>NUCLEOTIDE SEQUENCE [LARGE SCALE GENOMIC DNA]</scope>
    <source>
        <strain evidence="7">CGMCC 1.12397</strain>
    </source>
</reference>
<dbReference type="EMBL" id="QQST01000001">
    <property type="protein sequence ID" value="RDI70326.1"/>
    <property type="molecule type" value="Genomic_DNA"/>
</dbReference>
<proteinExistence type="inferred from homology"/>
<accession>A0A1H1ACA6</accession>
<comment type="similarity">
    <text evidence="4">Belongs to the glutamate--cysteine ligase type 2 family. YbdK subfamily.</text>
</comment>
<dbReference type="Pfam" id="PF04107">
    <property type="entry name" value="GCS2"/>
    <property type="match status" value="1"/>
</dbReference>
<organism evidence="6 7">
    <name type="scientific">Halopelagius longus</name>
    <dbReference type="NCBI Taxonomy" id="1236180"/>
    <lineage>
        <taxon>Archaea</taxon>
        <taxon>Methanobacteriati</taxon>
        <taxon>Methanobacteriota</taxon>
        <taxon>Stenosarchaea group</taxon>
        <taxon>Halobacteria</taxon>
        <taxon>Halobacteriales</taxon>
        <taxon>Haloferacaceae</taxon>
    </lineage>
</organism>
<evidence type="ECO:0000313" key="8">
    <source>
        <dbReference type="Proteomes" id="UP000255421"/>
    </source>
</evidence>
<reference evidence="6" key="1">
    <citation type="submission" date="2016-10" db="EMBL/GenBank/DDBJ databases">
        <authorList>
            <person name="de Groot N.N."/>
        </authorList>
    </citation>
    <scope>NUCLEOTIDE SEQUENCE [LARGE SCALE GENOMIC DNA]</scope>
    <source>
        <strain evidence="6">CGMCC 1.12397</strain>
    </source>
</reference>
<dbReference type="Gene3D" id="3.30.590.20">
    <property type="match status" value="1"/>
</dbReference>
<dbReference type="InterPro" id="IPR006336">
    <property type="entry name" value="GCS2"/>
</dbReference>
<evidence type="ECO:0000256" key="1">
    <source>
        <dbReference type="ARBA" id="ARBA00022598"/>
    </source>
</evidence>
<dbReference type="Proteomes" id="UP000255421">
    <property type="component" value="Unassembled WGS sequence"/>
</dbReference>
<dbReference type="NCBIfam" id="NF010045">
    <property type="entry name" value="PRK13518.1"/>
    <property type="match status" value="1"/>
</dbReference>
<keyword evidence="3 4" id="KW-0067">ATP-binding</keyword>
<dbReference type="PANTHER" id="PTHR36510">
    <property type="entry name" value="GLUTAMATE--CYSTEINE LIGASE 2-RELATED"/>
    <property type="match status" value="1"/>
</dbReference>
<dbReference type="NCBIfam" id="TIGR02050">
    <property type="entry name" value="gshA_cyan_rel"/>
    <property type="match status" value="1"/>
</dbReference>
<keyword evidence="1 4" id="KW-0436">Ligase</keyword>
<dbReference type="InterPro" id="IPR011793">
    <property type="entry name" value="YbdK"/>
</dbReference>
<protein>
    <recommendedName>
        <fullName evidence="4">Glutamate--cysteine ligase</fullName>
        <ecNumber evidence="4">6.3.2.2</ecNumber>
    </recommendedName>
    <alternativeName>
        <fullName evidence="4">Gamma-glutamylcysteine synthetase</fullName>
        <shortName evidence="4">GCS</shortName>
        <shortName evidence="4">Gamma-GCS</shortName>
    </alternativeName>
</protein>
<comment type="catalytic activity">
    <reaction evidence="4">
        <text>L-cysteine + L-glutamate + ATP = gamma-L-glutamyl-L-cysteine + ADP + phosphate + H(+)</text>
        <dbReference type="Rhea" id="RHEA:13285"/>
        <dbReference type="ChEBI" id="CHEBI:15378"/>
        <dbReference type="ChEBI" id="CHEBI:29985"/>
        <dbReference type="ChEBI" id="CHEBI:30616"/>
        <dbReference type="ChEBI" id="CHEBI:35235"/>
        <dbReference type="ChEBI" id="CHEBI:43474"/>
        <dbReference type="ChEBI" id="CHEBI:58173"/>
        <dbReference type="ChEBI" id="CHEBI:456216"/>
        <dbReference type="EC" id="6.3.2.2"/>
    </reaction>
</comment>
<dbReference type="HAMAP" id="MF_01609">
    <property type="entry name" value="Glu_cys_ligase_2"/>
    <property type="match status" value="1"/>
</dbReference>
<name>A0A1H1ACA6_9EURY</name>
<evidence type="ECO:0000313" key="6">
    <source>
        <dbReference type="EMBL" id="SDQ37355.1"/>
    </source>
</evidence>
<dbReference type="InterPro" id="IPR050141">
    <property type="entry name" value="GCL_type2/YbdK_subfam"/>
</dbReference>
<dbReference type="Proteomes" id="UP000199289">
    <property type="component" value="Unassembled WGS sequence"/>
</dbReference>
<keyword evidence="2 4" id="KW-0547">Nucleotide-binding</keyword>
<comment type="function">
    <text evidence="4">Catalyzes the synthesis of gamma-glutamylcysteine (gamma-GC), the main low-molecular-weight thiol compound instead of glutathione in halophilic archaea.</text>
</comment>
<dbReference type="PANTHER" id="PTHR36510:SF1">
    <property type="entry name" value="GLUTAMATE--CYSTEINE LIGASE 2-RELATED"/>
    <property type="match status" value="1"/>
</dbReference>
<dbReference type="EMBL" id="FNKQ01000002">
    <property type="protein sequence ID" value="SDQ37355.1"/>
    <property type="molecule type" value="Genomic_DNA"/>
</dbReference>
<dbReference type="GO" id="GO:0042398">
    <property type="term" value="P:modified amino acid biosynthetic process"/>
    <property type="evidence" value="ECO:0007669"/>
    <property type="project" value="InterPro"/>
</dbReference>
<evidence type="ECO:0000256" key="4">
    <source>
        <dbReference type="HAMAP-Rule" id="MF_01609"/>
    </source>
</evidence>
<dbReference type="GO" id="GO:0005524">
    <property type="term" value="F:ATP binding"/>
    <property type="evidence" value="ECO:0007669"/>
    <property type="project" value="UniProtKB-KW"/>
</dbReference>
<keyword evidence="8" id="KW-1185">Reference proteome</keyword>
<evidence type="ECO:0000313" key="7">
    <source>
        <dbReference type="Proteomes" id="UP000199289"/>
    </source>
</evidence>
<evidence type="ECO:0000313" key="5">
    <source>
        <dbReference type="EMBL" id="RDI70326.1"/>
    </source>
</evidence>
<dbReference type="AlphaFoldDB" id="A0A1H1ACA6"/>
<dbReference type="SUPFAM" id="SSF55931">
    <property type="entry name" value="Glutamine synthetase/guanido kinase"/>
    <property type="match status" value="1"/>
</dbReference>
<sequence length="373" mass="42252">MELGSADAFDRMGTLGVEEEFYIVDADGRPTSGIADLIYDHEPSGILEGRLDHELFQFTIETQTPLIERPDEAAEKVRAVREALVDYAAEHGYRIAGAGLHPAAKWRELDHATKPRYKEQLDRIQYPQHRNTTAGLHVHVGVDDADKATWVANELRWYLPPVLALSVNSPFWNGFDTGLSSARAKIFENLPNTGMPTHFEDFEAYRRFERRMVESGSINDRGELWYDVRPHTGHGTVEVRTPDGQADPELTMAFVEYVHALVLDLADRYEDGESGSDVRRELLDENKWRAMRYGHDAEFIVGDGVADRWSAARRDSLDDADTVSLETFVAEECDRLGVSGLREVYDRESGAERQRRIHESEGLDALCRDLCLD</sequence>
<dbReference type="GO" id="GO:0004357">
    <property type="term" value="F:glutamate-cysteine ligase activity"/>
    <property type="evidence" value="ECO:0007669"/>
    <property type="project" value="UniProtKB-UniRule"/>
</dbReference>
<reference evidence="5 8" key="3">
    <citation type="submission" date="2018-07" db="EMBL/GenBank/DDBJ databases">
        <title>Genome sequence of extremly halophilic archaeon Halopelagius longus strain BC12-B1.</title>
        <authorList>
            <person name="Zhang X."/>
        </authorList>
    </citation>
    <scope>NUCLEOTIDE SEQUENCE [LARGE SCALE GENOMIC DNA]</scope>
    <source>
        <strain evidence="5 8">BC12-B1</strain>
    </source>
</reference>
<dbReference type="InterPro" id="IPR014746">
    <property type="entry name" value="Gln_synth/guanido_kin_cat_dom"/>
</dbReference>
<evidence type="ECO:0000256" key="3">
    <source>
        <dbReference type="ARBA" id="ARBA00022840"/>
    </source>
</evidence>
<evidence type="ECO:0000256" key="2">
    <source>
        <dbReference type="ARBA" id="ARBA00022741"/>
    </source>
</evidence>
<dbReference type="OrthoDB" id="287652at2157"/>
<gene>
    <name evidence="4" type="primary">gshA</name>
    <name evidence="5" type="ORF">DWB78_00520</name>
    <name evidence="6" type="ORF">SAMN05216278_1270</name>
</gene>
<dbReference type="EC" id="6.3.2.2" evidence="4"/>
<dbReference type="RefSeq" id="WP_092534683.1">
    <property type="nucleotide sequence ID" value="NZ_FNKQ01000002.1"/>
</dbReference>